<feature type="binding site" evidence="4">
    <location>
        <position position="221"/>
    </location>
    <ligand>
        <name>substrate</name>
    </ligand>
</feature>
<feature type="binding site" evidence="4">
    <location>
        <begin position="242"/>
        <end position="245"/>
    </location>
    <ligand>
        <name>substrate</name>
    </ligand>
</feature>
<dbReference type="AlphaFoldDB" id="A0A1R2BG33"/>
<proteinExistence type="inferred from homology"/>
<comment type="similarity">
    <text evidence="1">Belongs to the amidase family.</text>
</comment>
<evidence type="ECO:0000256" key="1">
    <source>
        <dbReference type="ARBA" id="ARBA00009199"/>
    </source>
</evidence>
<evidence type="ECO:0000256" key="4">
    <source>
        <dbReference type="PIRSR" id="PIRSR001221-2"/>
    </source>
</evidence>
<dbReference type="InterPro" id="IPR036928">
    <property type="entry name" value="AS_sf"/>
</dbReference>
<dbReference type="GO" id="GO:0004040">
    <property type="term" value="F:amidase activity"/>
    <property type="evidence" value="ECO:0007669"/>
    <property type="project" value="TreeGrafter"/>
</dbReference>
<dbReference type="PROSITE" id="PS00571">
    <property type="entry name" value="AMIDASES"/>
    <property type="match status" value="1"/>
</dbReference>
<dbReference type="Pfam" id="PF01425">
    <property type="entry name" value="Amidase"/>
    <property type="match status" value="1"/>
</dbReference>
<comment type="caution">
    <text evidence="6">The sequence shown here is derived from an EMBL/GenBank/DDBJ whole genome shotgun (WGS) entry which is preliminary data.</text>
</comment>
<dbReference type="PANTHER" id="PTHR45847:SF6">
    <property type="entry name" value="FATTY ACID AMIDE HYDROLASE"/>
    <property type="match status" value="1"/>
</dbReference>
<protein>
    <recommendedName>
        <fullName evidence="5">Amidase domain-containing protein</fullName>
    </recommendedName>
</protein>
<dbReference type="GO" id="GO:0017064">
    <property type="term" value="F:fatty acid amide hydrolase activity"/>
    <property type="evidence" value="ECO:0007669"/>
    <property type="project" value="TreeGrafter"/>
</dbReference>
<feature type="active site" description="Acyl-ester intermediate" evidence="3">
    <location>
        <position position="245"/>
    </location>
</feature>
<feature type="active site" description="Charge relay system" evidence="3">
    <location>
        <position position="146"/>
    </location>
</feature>
<dbReference type="PANTHER" id="PTHR45847">
    <property type="entry name" value="FATTY ACID AMIDE HYDROLASE"/>
    <property type="match status" value="1"/>
</dbReference>
<keyword evidence="7" id="KW-1185">Reference proteome</keyword>
<dbReference type="Gene3D" id="3.90.1300.10">
    <property type="entry name" value="Amidase signature (AS) domain"/>
    <property type="match status" value="1"/>
</dbReference>
<sequence>MAIRNRIKAYVIENIKEQIKYGVMVISGVYLVYRTGKYTVQRYKARSMRLKGAQKNTQKLSKVLPILNLPDESKKKYILSLKAFEIVKDIESEKITAEEVLHTYIERAYTLGRKFKLSAEEPFEDAISRLAEVTNGPLKGVPISIKDEIFQESCHSSGGVVWLSQTTDPGDSILISQLRKSGAIPFVRGNAMQLMMWFETINNIYGRAENPWDPKRTPGGSSGGDAGLVAAGATPLAIGSDIAGSIRIPAAFCGIYGFKPSSKRITSAECVGTHPKSITPLELVVKASYGPLGRCVEDLVLVVKSWWDEALWQRDNMVVPLSFNNSEYESTKRLKIGYFDYNNVFECAGVVKKAIRSTVAALSQAGHELIPMRTDMVPKAVELFIRATYAIGNSFMMEELQGEDPAWTYKKAYYENRLFFAEKLIKAYKKLTGYKILARHMSFAKKLTYQEFCILAQEINDFKYEFNKYWQSLKLDVAICPIWPLVAPYHETTVKLAHAFSYSLLWNLLDFPAGVVPIKKVEKGENRYEYFSTDSFVKVAQENMKNSEGLPVCVQVVGSTYQDEKVLRVMKIIQDHFGFHELAKVD</sequence>
<feature type="binding site" evidence="4">
    <location>
        <position position="195"/>
    </location>
    <ligand>
        <name>substrate</name>
    </ligand>
</feature>
<gene>
    <name evidence="6" type="ORF">SteCoe_25205</name>
</gene>
<feature type="domain" description="Amidase" evidence="5">
    <location>
        <begin position="99"/>
        <end position="567"/>
    </location>
</feature>
<dbReference type="InterPro" id="IPR023631">
    <property type="entry name" value="Amidase_dom"/>
</dbReference>
<dbReference type="PIRSF" id="PIRSF001221">
    <property type="entry name" value="Amidase_fungi"/>
    <property type="match status" value="1"/>
</dbReference>
<dbReference type="Proteomes" id="UP000187209">
    <property type="component" value="Unassembled WGS sequence"/>
</dbReference>
<evidence type="ECO:0000259" key="5">
    <source>
        <dbReference type="Pfam" id="PF01425"/>
    </source>
</evidence>
<organism evidence="6 7">
    <name type="scientific">Stentor coeruleus</name>
    <dbReference type="NCBI Taxonomy" id="5963"/>
    <lineage>
        <taxon>Eukaryota</taxon>
        <taxon>Sar</taxon>
        <taxon>Alveolata</taxon>
        <taxon>Ciliophora</taxon>
        <taxon>Postciliodesmatophora</taxon>
        <taxon>Heterotrichea</taxon>
        <taxon>Heterotrichida</taxon>
        <taxon>Stentoridae</taxon>
        <taxon>Stentor</taxon>
    </lineage>
</organism>
<dbReference type="GO" id="GO:0009062">
    <property type="term" value="P:fatty acid catabolic process"/>
    <property type="evidence" value="ECO:0007669"/>
    <property type="project" value="TreeGrafter"/>
</dbReference>
<reference evidence="6 7" key="1">
    <citation type="submission" date="2016-11" db="EMBL/GenBank/DDBJ databases">
        <title>The macronuclear genome of Stentor coeruleus: a giant cell with tiny introns.</title>
        <authorList>
            <person name="Slabodnick M."/>
            <person name="Ruby J.G."/>
            <person name="Reiff S.B."/>
            <person name="Swart E.C."/>
            <person name="Gosai S."/>
            <person name="Prabakaran S."/>
            <person name="Witkowska E."/>
            <person name="Larue G.E."/>
            <person name="Fisher S."/>
            <person name="Freeman R.M."/>
            <person name="Gunawardena J."/>
            <person name="Chu W."/>
            <person name="Stover N.A."/>
            <person name="Gregory B.D."/>
            <person name="Nowacki M."/>
            <person name="Derisi J."/>
            <person name="Roy S.W."/>
            <person name="Marshall W.F."/>
            <person name="Sood P."/>
        </authorList>
    </citation>
    <scope>NUCLEOTIDE SEQUENCE [LARGE SCALE GENOMIC DNA]</scope>
    <source>
        <strain evidence="6">WM001</strain>
    </source>
</reference>
<evidence type="ECO:0000313" key="7">
    <source>
        <dbReference type="Proteomes" id="UP000187209"/>
    </source>
</evidence>
<name>A0A1R2BG33_9CILI</name>
<evidence type="ECO:0000256" key="2">
    <source>
        <dbReference type="ARBA" id="ARBA00022801"/>
    </source>
</evidence>
<evidence type="ECO:0000256" key="3">
    <source>
        <dbReference type="PIRSR" id="PIRSR001221-1"/>
    </source>
</evidence>
<evidence type="ECO:0000313" key="6">
    <source>
        <dbReference type="EMBL" id="OMJ75615.1"/>
    </source>
</evidence>
<dbReference type="EMBL" id="MPUH01000680">
    <property type="protein sequence ID" value="OMJ75615.1"/>
    <property type="molecule type" value="Genomic_DNA"/>
</dbReference>
<dbReference type="OrthoDB" id="421993at2759"/>
<dbReference type="SUPFAM" id="SSF75304">
    <property type="entry name" value="Amidase signature (AS) enzymes"/>
    <property type="match status" value="1"/>
</dbReference>
<dbReference type="InterPro" id="IPR052096">
    <property type="entry name" value="Endocannabinoid_amidase"/>
</dbReference>
<accession>A0A1R2BG33</accession>
<feature type="active site" description="Charge relay system" evidence="3">
    <location>
        <position position="221"/>
    </location>
</feature>
<dbReference type="InterPro" id="IPR020556">
    <property type="entry name" value="Amidase_CS"/>
</dbReference>
<keyword evidence="2" id="KW-0378">Hydrolase</keyword>